<evidence type="ECO:0000313" key="3">
    <source>
        <dbReference type="EMBL" id="RLL09610.1"/>
    </source>
</evidence>
<name>A0A498CPS2_9FIRM</name>
<feature type="compositionally biased region" description="Low complexity" evidence="1">
    <location>
        <begin position="198"/>
        <end position="207"/>
    </location>
</feature>
<proteinExistence type="predicted"/>
<sequence>MKNVSGTRSRPVVSTALFLAAVLGQVWFWRKLLFGGSLAGQPPVLYVELAFLAVILALALLTARPRGLGGKKRCAAALAGFALYAVFNVVNIRQFAAFNMTSSDSSYESLGPALVALKLFIVLAGVIAAMPVAPAPDGREYADRLMTAAQRQSAEWAKAGAKGAQKDLQKTIDSLRGQLSAEELAALLKDLQGGANAGGPADAQAPAGEPPRE</sequence>
<feature type="transmembrane region" description="Helical" evidence="2">
    <location>
        <begin position="44"/>
        <end position="63"/>
    </location>
</feature>
<feature type="transmembrane region" description="Helical" evidence="2">
    <location>
        <begin position="116"/>
        <end position="136"/>
    </location>
</feature>
<protein>
    <submittedName>
        <fullName evidence="3">Uncharacterized protein</fullName>
    </submittedName>
</protein>
<feature type="region of interest" description="Disordered" evidence="1">
    <location>
        <begin position="193"/>
        <end position="213"/>
    </location>
</feature>
<dbReference type="EMBL" id="RCHT01000020">
    <property type="protein sequence ID" value="RLL09610.1"/>
    <property type="molecule type" value="Genomic_DNA"/>
</dbReference>
<feature type="transmembrane region" description="Helical" evidence="2">
    <location>
        <begin position="75"/>
        <end position="96"/>
    </location>
</feature>
<keyword evidence="2" id="KW-0812">Transmembrane</keyword>
<reference evidence="3 4" key="1">
    <citation type="submission" date="2018-10" db="EMBL/GenBank/DDBJ databases">
        <title>Anaerotruncus faecis sp. nov., isolated from human feces.</title>
        <authorList>
            <person name="Wang Y.-J."/>
        </authorList>
    </citation>
    <scope>NUCLEOTIDE SEQUENCE [LARGE SCALE GENOMIC DNA]</scope>
    <source>
        <strain evidence="3 4">22A2-44</strain>
    </source>
</reference>
<comment type="caution">
    <text evidence="3">The sequence shown here is derived from an EMBL/GenBank/DDBJ whole genome shotgun (WGS) entry which is preliminary data.</text>
</comment>
<evidence type="ECO:0000256" key="1">
    <source>
        <dbReference type="SAM" id="MobiDB-lite"/>
    </source>
</evidence>
<dbReference type="AlphaFoldDB" id="A0A498CPS2"/>
<keyword evidence="4" id="KW-1185">Reference proteome</keyword>
<dbReference type="Proteomes" id="UP000276301">
    <property type="component" value="Unassembled WGS sequence"/>
</dbReference>
<keyword evidence="2" id="KW-0472">Membrane</keyword>
<accession>A0A498CPS2</accession>
<keyword evidence="2" id="KW-1133">Transmembrane helix</keyword>
<evidence type="ECO:0000313" key="4">
    <source>
        <dbReference type="Proteomes" id="UP000276301"/>
    </source>
</evidence>
<evidence type="ECO:0000256" key="2">
    <source>
        <dbReference type="SAM" id="Phobius"/>
    </source>
</evidence>
<organism evidence="3 4">
    <name type="scientific">Anaerotruncus massiliensis</name>
    <name type="common">ex Liu et al. 2021</name>
    <dbReference type="NCBI Taxonomy" id="2321404"/>
    <lineage>
        <taxon>Bacteria</taxon>
        <taxon>Bacillati</taxon>
        <taxon>Bacillota</taxon>
        <taxon>Clostridia</taxon>
        <taxon>Eubacteriales</taxon>
        <taxon>Oscillospiraceae</taxon>
        <taxon>Anaerotruncus</taxon>
    </lineage>
</organism>
<gene>
    <name evidence="3" type="ORF">D4A47_10190</name>
</gene>
<dbReference type="RefSeq" id="WP_121587206.1">
    <property type="nucleotide sequence ID" value="NZ_RCHT01000020.1"/>
</dbReference>